<protein>
    <submittedName>
        <fullName evidence="1">Uncharacterized protein</fullName>
    </submittedName>
</protein>
<accession>A0A8H3QU63</accession>
<evidence type="ECO:0000313" key="1">
    <source>
        <dbReference type="EMBL" id="GES91567.1"/>
    </source>
</evidence>
<dbReference type="Proteomes" id="UP000615446">
    <property type="component" value="Unassembled WGS sequence"/>
</dbReference>
<evidence type="ECO:0000313" key="2">
    <source>
        <dbReference type="Proteomes" id="UP000615446"/>
    </source>
</evidence>
<proteinExistence type="predicted"/>
<reference evidence="1" key="1">
    <citation type="submission" date="2019-10" db="EMBL/GenBank/DDBJ databases">
        <title>Conservation and host-specific expression of non-tandemly repeated heterogenous ribosome RNA gene in arbuscular mycorrhizal fungi.</title>
        <authorList>
            <person name="Maeda T."/>
            <person name="Kobayashi Y."/>
            <person name="Nakagawa T."/>
            <person name="Ezawa T."/>
            <person name="Yamaguchi K."/>
            <person name="Bino T."/>
            <person name="Nishimoto Y."/>
            <person name="Shigenobu S."/>
            <person name="Kawaguchi M."/>
        </authorList>
    </citation>
    <scope>NUCLEOTIDE SEQUENCE</scope>
    <source>
        <strain evidence="1">HR1</strain>
    </source>
</reference>
<gene>
    <name evidence="1" type="ORF">RCL2_001837400</name>
</gene>
<organism evidence="1 2">
    <name type="scientific">Rhizophagus clarus</name>
    <dbReference type="NCBI Taxonomy" id="94130"/>
    <lineage>
        <taxon>Eukaryota</taxon>
        <taxon>Fungi</taxon>
        <taxon>Fungi incertae sedis</taxon>
        <taxon>Mucoromycota</taxon>
        <taxon>Glomeromycotina</taxon>
        <taxon>Glomeromycetes</taxon>
        <taxon>Glomerales</taxon>
        <taxon>Glomeraceae</taxon>
        <taxon>Rhizophagus</taxon>
    </lineage>
</organism>
<dbReference type="EMBL" id="BLAL01000206">
    <property type="protein sequence ID" value="GES91567.1"/>
    <property type="molecule type" value="Genomic_DNA"/>
</dbReference>
<dbReference type="AlphaFoldDB" id="A0A8H3QU63"/>
<sequence>MKDSNKYILTESIRRQESEKASRKRPYKQIKKIYPQEKKIFQYRFVLYVTFSKRESTSNDINACPVYSFQWDYLRFVVGIIRFIFVDYEVLIIVPNNKYI</sequence>
<comment type="caution">
    <text evidence="1">The sequence shown here is derived from an EMBL/GenBank/DDBJ whole genome shotgun (WGS) entry which is preliminary data.</text>
</comment>
<name>A0A8H3QU63_9GLOM</name>